<evidence type="ECO:0000256" key="1">
    <source>
        <dbReference type="SAM" id="SignalP"/>
    </source>
</evidence>
<dbReference type="EMBL" id="BAABHK010000009">
    <property type="protein sequence ID" value="GAA4631220.1"/>
    <property type="molecule type" value="Genomic_DNA"/>
</dbReference>
<comment type="caution">
    <text evidence="3">The sequence shown here is derived from an EMBL/GenBank/DDBJ whole genome shotgun (WGS) entry which is preliminary data.</text>
</comment>
<gene>
    <name evidence="3" type="ORF">GCM10023196_059770</name>
</gene>
<dbReference type="Pfam" id="PF01464">
    <property type="entry name" value="SLT"/>
    <property type="match status" value="1"/>
</dbReference>
<keyword evidence="4" id="KW-1185">Reference proteome</keyword>
<proteinExistence type="predicted"/>
<keyword evidence="1" id="KW-0732">Signal</keyword>
<evidence type="ECO:0000313" key="3">
    <source>
        <dbReference type="EMBL" id="GAA4631220.1"/>
    </source>
</evidence>
<name>A0ABP8UII9_9ACTN</name>
<sequence length="162" mass="18197">MFSKRPRGLSAVKAAALALGMCLAIGVAAEAPVQAASPTTAAERVVAASAHKKLSRKQRNQRIAKPLLKKRWAHHSSRWYDKQFKCLAKLWDRESNWNHKAHNPWSGAYGIPQALPGKKMRTAGKDWKSNPATQVKWGLKYIKGRYKTPCGAWSYMHAHGYY</sequence>
<dbReference type="RefSeq" id="WP_345434422.1">
    <property type="nucleotide sequence ID" value="NZ_BAABHK010000009.1"/>
</dbReference>
<dbReference type="Gene3D" id="1.10.530.10">
    <property type="match status" value="1"/>
</dbReference>
<dbReference type="Proteomes" id="UP001501442">
    <property type="component" value="Unassembled WGS sequence"/>
</dbReference>
<dbReference type="InterPro" id="IPR008258">
    <property type="entry name" value="Transglycosylase_SLT_dom_1"/>
</dbReference>
<protein>
    <recommendedName>
        <fullName evidence="2">Transglycosylase SLT domain-containing protein</fullName>
    </recommendedName>
</protein>
<dbReference type="SUPFAM" id="SSF53955">
    <property type="entry name" value="Lysozyme-like"/>
    <property type="match status" value="1"/>
</dbReference>
<accession>A0ABP8UII9</accession>
<feature type="domain" description="Transglycosylase SLT" evidence="2">
    <location>
        <begin position="85"/>
        <end position="153"/>
    </location>
</feature>
<dbReference type="InterPro" id="IPR023346">
    <property type="entry name" value="Lysozyme-like_dom_sf"/>
</dbReference>
<reference evidence="4" key="1">
    <citation type="journal article" date="2019" name="Int. J. Syst. Evol. Microbiol.">
        <title>The Global Catalogue of Microorganisms (GCM) 10K type strain sequencing project: providing services to taxonomists for standard genome sequencing and annotation.</title>
        <authorList>
            <consortium name="The Broad Institute Genomics Platform"/>
            <consortium name="The Broad Institute Genome Sequencing Center for Infectious Disease"/>
            <person name="Wu L."/>
            <person name="Ma J."/>
        </authorList>
    </citation>
    <scope>NUCLEOTIDE SEQUENCE [LARGE SCALE GENOMIC DNA]</scope>
    <source>
        <strain evidence="4">JCM 17939</strain>
    </source>
</reference>
<organism evidence="3 4">
    <name type="scientific">Actinoallomurus vinaceus</name>
    <dbReference type="NCBI Taxonomy" id="1080074"/>
    <lineage>
        <taxon>Bacteria</taxon>
        <taxon>Bacillati</taxon>
        <taxon>Actinomycetota</taxon>
        <taxon>Actinomycetes</taxon>
        <taxon>Streptosporangiales</taxon>
        <taxon>Thermomonosporaceae</taxon>
        <taxon>Actinoallomurus</taxon>
    </lineage>
</organism>
<evidence type="ECO:0000313" key="4">
    <source>
        <dbReference type="Proteomes" id="UP001501442"/>
    </source>
</evidence>
<feature type="signal peptide" evidence="1">
    <location>
        <begin position="1"/>
        <end position="29"/>
    </location>
</feature>
<evidence type="ECO:0000259" key="2">
    <source>
        <dbReference type="Pfam" id="PF01464"/>
    </source>
</evidence>
<feature type="chain" id="PRO_5046376498" description="Transglycosylase SLT domain-containing protein" evidence="1">
    <location>
        <begin position="30"/>
        <end position="162"/>
    </location>
</feature>